<dbReference type="AlphaFoldDB" id="A0A0C2MIM3"/>
<dbReference type="Proteomes" id="UP000031668">
    <property type="component" value="Unassembled WGS sequence"/>
</dbReference>
<dbReference type="EMBL" id="JWZT01005339">
    <property type="protein sequence ID" value="KII61496.1"/>
    <property type="molecule type" value="Genomic_DNA"/>
</dbReference>
<accession>A0A0C2MIM3</accession>
<comment type="caution">
    <text evidence="1">The sequence shown here is derived from an EMBL/GenBank/DDBJ whole genome shotgun (WGS) entry which is preliminary data.</text>
</comment>
<gene>
    <name evidence="1" type="ORF">RF11_12912</name>
</gene>
<evidence type="ECO:0000313" key="1">
    <source>
        <dbReference type="EMBL" id="KII61496.1"/>
    </source>
</evidence>
<keyword evidence="2" id="KW-1185">Reference proteome</keyword>
<organism evidence="1 2">
    <name type="scientific">Thelohanellus kitauei</name>
    <name type="common">Myxosporean</name>
    <dbReference type="NCBI Taxonomy" id="669202"/>
    <lineage>
        <taxon>Eukaryota</taxon>
        <taxon>Metazoa</taxon>
        <taxon>Cnidaria</taxon>
        <taxon>Myxozoa</taxon>
        <taxon>Myxosporea</taxon>
        <taxon>Bivalvulida</taxon>
        <taxon>Platysporina</taxon>
        <taxon>Myxobolidae</taxon>
        <taxon>Thelohanellus</taxon>
    </lineage>
</organism>
<name>A0A0C2MIM3_THEKT</name>
<proteinExistence type="predicted"/>
<sequence length="223" mass="25617">MTFIEFAKITHPWIITNTVFRGIQFLRSVTVLLRSIGHGYGKWRCHMGYRLKLELRVRSIVQTFKHLNSPEKKSVDLKIDVREDYLTDEILEKVQLHEVSELELEVFKPAPVHCCTDFTSTAIATVSTYGRDIRRIGTLLQAVRVVQDLHPLNTHPYPQPTRTTLPDRHPFAGINLSYSREQREFSFCIIIVSLRLIMKSSSVITTLMARESSGNNDVYQSAA</sequence>
<protein>
    <submittedName>
        <fullName evidence="1">Uncharacterized protein</fullName>
    </submittedName>
</protein>
<reference evidence="1 2" key="1">
    <citation type="journal article" date="2014" name="Genome Biol. Evol.">
        <title>The genome of the myxosporean Thelohanellus kitauei shows adaptations to nutrient acquisition within its fish host.</title>
        <authorList>
            <person name="Yang Y."/>
            <person name="Xiong J."/>
            <person name="Zhou Z."/>
            <person name="Huo F."/>
            <person name="Miao W."/>
            <person name="Ran C."/>
            <person name="Liu Y."/>
            <person name="Zhang J."/>
            <person name="Feng J."/>
            <person name="Wang M."/>
            <person name="Wang M."/>
            <person name="Wang L."/>
            <person name="Yao B."/>
        </authorList>
    </citation>
    <scope>NUCLEOTIDE SEQUENCE [LARGE SCALE GENOMIC DNA]</scope>
    <source>
        <strain evidence="1">Wuqing</strain>
    </source>
</reference>
<evidence type="ECO:0000313" key="2">
    <source>
        <dbReference type="Proteomes" id="UP000031668"/>
    </source>
</evidence>